<sequence length="81" mass="8965">MASPAANFIDGIVRPMLRCFGIVAICFAVALLIGMCTGNDRFVAWTLIAAIPPMIWIENRRKKARSREQRARNALFGLGKS</sequence>
<feature type="transmembrane region" description="Helical" evidence="1">
    <location>
        <begin position="16"/>
        <end position="35"/>
    </location>
</feature>
<protein>
    <submittedName>
        <fullName evidence="2">Uncharacterized protein</fullName>
    </submittedName>
</protein>
<name>A0ABS6XJJ6_9SPHN</name>
<gene>
    <name evidence="2" type="ORF">KY084_04225</name>
</gene>
<keyword evidence="3" id="KW-1185">Reference proteome</keyword>
<reference evidence="2 3" key="1">
    <citation type="submission" date="2021-07" db="EMBL/GenBank/DDBJ databases">
        <title>Stakelama flava sp. nov., a novel endophytic bacterium isolated from branch of Kandelia candel.</title>
        <authorList>
            <person name="Tuo L."/>
        </authorList>
    </citation>
    <scope>NUCLEOTIDE SEQUENCE [LARGE SCALE GENOMIC DNA]</scope>
    <source>
        <strain evidence="2 3">CBK3Z-3</strain>
    </source>
</reference>
<keyword evidence="1" id="KW-0472">Membrane</keyword>
<feature type="transmembrane region" description="Helical" evidence="1">
    <location>
        <begin position="41"/>
        <end position="57"/>
    </location>
</feature>
<keyword evidence="1" id="KW-1133">Transmembrane helix</keyword>
<keyword evidence="1" id="KW-0812">Transmembrane</keyword>
<dbReference type="RefSeq" id="WP_219237195.1">
    <property type="nucleotide sequence ID" value="NZ_JAHWZX010000003.1"/>
</dbReference>
<evidence type="ECO:0000256" key="1">
    <source>
        <dbReference type="SAM" id="Phobius"/>
    </source>
</evidence>
<proteinExistence type="predicted"/>
<comment type="caution">
    <text evidence="2">The sequence shown here is derived from an EMBL/GenBank/DDBJ whole genome shotgun (WGS) entry which is preliminary data.</text>
</comment>
<evidence type="ECO:0000313" key="3">
    <source>
        <dbReference type="Proteomes" id="UP001197214"/>
    </source>
</evidence>
<organism evidence="2 3">
    <name type="scientific">Stakelama flava</name>
    <dbReference type="NCBI Taxonomy" id="2860338"/>
    <lineage>
        <taxon>Bacteria</taxon>
        <taxon>Pseudomonadati</taxon>
        <taxon>Pseudomonadota</taxon>
        <taxon>Alphaproteobacteria</taxon>
        <taxon>Sphingomonadales</taxon>
        <taxon>Sphingomonadaceae</taxon>
        <taxon>Stakelama</taxon>
    </lineage>
</organism>
<evidence type="ECO:0000313" key="2">
    <source>
        <dbReference type="EMBL" id="MBW4330079.1"/>
    </source>
</evidence>
<dbReference type="Proteomes" id="UP001197214">
    <property type="component" value="Unassembled WGS sequence"/>
</dbReference>
<dbReference type="EMBL" id="JAHWZX010000003">
    <property type="protein sequence ID" value="MBW4330079.1"/>
    <property type="molecule type" value="Genomic_DNA"/>
</dbReference>
<accession>A0ABS6XJJ6</accession>